<comment type="function">
    <text evidence="7">Catalyzes the release of premature peptidyl moieties from peptidyl-tRNA molecules trapped in stalled 50S ribosomal subunits, and thus maintains levels of free tRNAs and 50S ribosomes.</text>
</comment>
<protein>
    <recommendedName>
        <fullName evidence="6 7">Peptidyl-tRNA hydrolase</fullName>
        <shortName evidence="7">Pth</shortName>
        <ecNumber evidence="1 7">3.1.1.29</ecNumber>
    </recommendedName>
</protein>
<organism evidence="10 11">
    <name type="scientific">Candidatus Staskawiczbacteria bacterium RIFCSPHIGHO2_02_FULL_33_16</name>
    <dbReference type="NCBI Taxonomy" id="1802204"/>
    <lineage>
        <taxon>Bacteria</taxon>
        <taxon>Candidatus Staskawicziibacteriota</taxon>
    </lineage>
</organism>
<comment type="function">
    <text evidence="7">Hydrolyzes ribosome-free peptidyl-tRNAs (with 1 or more amino acids incorporated), which drop off the ribosome during protein synthesis, or as a result of ribosome stalling.</text>
</comment>
<dbReference type="PANTHER" id="PTHR17224:SF1">
    <property type="entry name" value="PEPTIDYL-TRNA HYDROLASE"/>
    <property type="match status" value="1"/>
</dbReference>
<sequence length="201" mass="22762">MIIITGLGNPGEKFKHTRHNAGFMALDFFACLRRQAKKNEFPEFIFSKKYNSFISENTLNDNKIILLKPQTFMNESGTAVKKVITHYKLPTKNLVVVQDDIDLPLGKIKFSKDSGAGGHKGVDSIINNLGKKDFIRLKIGICPVMPEGTKKPKSVEKFVIQKFTPQEKEIINNIIEESTNALNYLIENGIEKTMNEFNNKK</sequence>
<comment type="caution">
    <text evidence="10">The sequence shown here is derived from an EMBL/GenBank/DDBJ whole genome shotgun (WGS) entry which is preliminary data.</text>
</comment>
<dbReference type="GO" id="GO:0006515">
    <property type="term" value="P:protein quality control for misfolded or incompletely synthesized proteins"/>
    <property type="evidence" value="ECO:0007669"/>
    <property type="project" value="UniProtKB-UniRule"/>
</dbReference>
<gene>
    <name evidence="7" type="primary">pth</name>
    <name evidence="10" type="ORF">A3D34_02605</name>
</gene>
<dbReference type="Proteomes" id="UP000179183">
    <property type="component" value="Unassembled WGS sequence"/>
</dbReference>
<feature type="binding site" evidence="7">
    <location>
        <position position="74"/>
    </location>
    <ligand>
        <name>tRNA</name>
        <dbReference type="ChEBI" id="CHEBI:17843"/>
    </ligand>
</feature>
<evidence type="ECO:0000256" key="8">
    <source>
        <dbReference type="RuleBase" id="RU000673"/>
    </source>
</evidence>
<evidence type="ECO:0000313" key="10">
    <source>
        <dbReference type="EMBL" id="OGZ66048.1"/>
    </source>
</evidence>
<keyword evidence="7" id="KW-0963">Cytoplasm</keyword>
<evidence type="ECO:0000256" key="4">
    <source>
        <dbReference type="ARBA" id="ARBA00022884"/>
    </source>
</evidence>
<keyword evidence="4 7" id="KW-0694">RNA-binding</keyword>
<evidence type="ECO:0000256" key="9">
    <source>
        <dbReference type="RuleBase" id="RU004320"/>
    </source>
</evidence>
<dbReference type="EMBL" id="MHOQ01000033">
    <property type="protein sequence ID" value="OGZ66048.1"/>
    <property type="molecule type" value="Genomic_DNA"/>
</dbReference>
<dbReference type="PANTHER" id="PTHR17224">
    <property type="entry name" value="PEPTIDYL-TRNA HYDROLASE"/>
    <property type="match status" value="1"/>
</dbReference>
<evidence type="ECO:0000256" key="1">
    <source>
        <dbReference type="ARBA" id="ARBA00013260"/>
    </source>
</evidence>
<evidence type="ECO:0000256" key="2">
    <source>
        <dbReference type="ARBA" id="ARBA00022555"/>
    </source>
</evidence>
<dbReference type="GO" id="GO:0000049">
    <property type="term" value="F:tRNA binding"/>
    <property type="evidence" value="ECO:0007669"/>
    <property type="project" value="UniProtKB-UniRule"/>
</dbReference>
<dbReference type="GO" id="GO:0004045">
    <property type="term" value="F:peptidyl-tRNA hydrolase activity"/>
    <property type="evidence" value="ECO:0007669"/>
    <property type="project" value="UniProtKB-UniRule"/>
</dbReference>
<dbReference type="EC" id="3.1.1.29" evidence="1 7"/>
<evidence type="ECO:0000256" key="7">
    <source>
        <dbReference type="HAMAP-Rule" id="MF_00083"/>
    </source>
</evidence>
<dbReference type="GO" id="GO:0072344">
    <property type="term" value="P:rescue of stalled ribosome"/>
    <property type="evidence" value="ECO:0007669"/>
    <property type="project" value="UniProtKB-UniRule"/>
</dbReference>
<keyword evidence="2 7" id="KW-0820">tRNA-binding</keyword>
<dbReference type="PROSITE" id="PS01195">
    <property type="entry name" value="PEPT_TRNA_HYDROL_1"/>
    <property type="match status" value="1"/>
</dbReference>
<name>A0A1G2HW39_9BACT</name>
<feature type="binding site" evidence="7">
    <location>
        <position position="14"/>
    </location>
    <ligand>
        <name>tRNA</name>
        <dbReference type="ChEBI" id="CHEBI:17843"/>
    </ligand>
</feature>
<evidence type="ECO:0000256" key="5">
    <source>
        <dbReference type="ARBA" id="ARBA00038063"/>
    </source>
</evidence>
<evidence type="ECO:0000256" key="3">
    <source>
        <dbReference type="ARBA" id="ARBA00022801"/>
    </source>
</evidence>
<feature type="site" description="Stabilizes the basic form of H active site to accept a proton" evidence="7">
    <location>
        <position position="99"/>
    </location>
</feature>
<dbReference type="InterPro" id="IPR001328">
    <property type="entry name" value="Pept_tRNA_hydro"/>
</dbReference>
<accession>A0A1G2HW39</accession>
<dbReference type="HAMAP" id="MF_00083">
    <property type="entry name" value="Pept_tRNA_hydro_bact"/>
    <property type="match status" value="1"/>
</dbReference>
<comment type="similarity">
    <text evidence="5 7 9">Belongs to the PTH family.</text>
</comment>
<comment type="catalytic activity">
    <reaction evidence="7 8">
        <text>an N-acyl-L-alpha-aminoacyl-tRNA + H2O = an N-acyl-L-amino acid + a tRNA + H(+)</text>
        <dbReference type="Rhea" id="RHEA:54448"/>
        <dbReference type="Rhea" id="RHEA-COMP:10123"/>
        <dbReference type="Rhea" id="RHEA-COMP:13883"/>
        <dbReference type="ChEBI" id="CHEBI:15377"/>
        <dbReference type="ChEBI" id="CHEBI:15378"/>
        <dbReference type="ChEBI" id="CHEBI:59874"/>
        <dbReference type="ChEBI" id="CHEBI:78442"/>
        <dbReference type="ChEBI" id="CHEBI:138191"/>
        <dbReference type="EC" id="3.1.1.29"/>
    </reaction>
</comment>
<feature type="site" description="Discriminates between blocked and unblocked aminoacyl-tRNA" evidence="7">
    <location>
        <position position="9"/>
    </location>
</feature>
<comment type="subunit">
    <text evidence="7">Monomer.</text>
</comment>
<feature type="active site" description="Proton acceptor" evidence="7">
    <location>
        <position position="19"/>
    </location>
</feature>
<evidence type="ECO:0000313" key="11">
    <source>
        <dbReference type="Proteomes" id="UP000179183"/>
    </source>
</evidence>
<comment type="subcellular location">
    <subcellularLocation>
        <location evidence="7">Cytoplasm</location>
    </subcellularLocation>
</comment>
<reference evidence="10 11" key="1">
    <citation type="journal article" date="2016" name="Nat. Commun.">
        <title>Thousands of microbial genomes shed light on interconnected biogeochemical processes in an aquifer system.</title>
        <authorList>
            <person name="Anantharaman K."/>
            <person name="Brown C.T."/>
            <person name="Hug L.A."/>
            <person name="Sharon I."/>
            <person name="Castelle C.J."/>
            <person name="Probst A.J."/>
            <person name="Thomas B.C."/>
            <person name="Singh A."/>
            <person name="Wilkins M.J."/>
            <person name="Karaoz U."/>
            <person name="Brodie E.L."/>
            <person name="Williams K.H."/>
            <person name="Hubbard S.S."/>
            <person name="Banfield J.F."/>
        </authorList>
    </citation>
    <scope>NUCLEOTIDE SEQUENCE [LARGE SCALE GENOMIC DNA]</scope>
</reference>
<feature type="binding site" evidence="7">
    <location>
        <position position="72"/>
    </location>
    <ligand>
        <name>tRNA</name>
        <dbReference type="ChEBI" id="CHEBI:17843"/>
    </ligand>
</feature>
<dbReference type="Pfam" id="PF01195">
    <property type="entry name" value="Pept_tRNA_hydro"/>
    <property type="match status" value="1"/>
</dbReference>
<dbReference type="InterPro" id="IPR036416">
    <property type="entry name" value="Pept_tRNA_hydro_sf"/>
</dbReference>
<comment type="caution">
    <text evidence="7">Lacks conserved residue(s) required for the propagation of feature annotation.</text>
</comment>
<dbReference type="AlphaFoldDB" id="A0A1G2HW39"/>
<proteinExistence type="inferred from homology"/>
<dbReference type="FunFam" id="3.40.50.1470:FF:000001">
    <property type="entry name" value="Peptidyl-tRNA hydrolase"/>
    <property type="match status" value="1"/>
</dbReference>
<dbReference type="InterPro" id="IPR018171">
    <property type="entry name" value="Pept_tRNA_hydro_CS"/>
</dbReference>
<dbReference type="CDD" id="cd00462">
    <property type="entry name" value="PTH"/>
    <property type="match status" value="1"/>
</dbReference>
<dbReference type="SUPFAM" id="SSF53178">
    <property type="entry name" value="Peptidyl-tRNA hydrolase-like"/>
    <property type="match status" value="1"/>
</dbReference>
<dbReference type="NCBIfam" id="TIGR00447">
    <property type="entry name" value="pth"/>
    <property type="match status" value="1"/>
</dbReference>
<dbReference type="GO" id="GO:0005737">
    <property type="term" value="C:cytoplasm"/>
    <property type="evidence" value="ECO:0007669"/>
    <property type="project" value="UniProtKB-SubCell"/>
</dbReference>
<evidence type="ECO:0000256" key="6">
    <source>
        <dbReference type="ARBA" id="ARBA00050038"/>
    </source>
</evidence>
<keyword evidence="3 7" id="KW-0378">Hydrolase</keyword>
<dbReference type="Gene3D" id="3.40.50.1470">
    <property type="entry name" value="Peptidyl-tRNA hydrolase"/>
    <property type="match status" value="1"/>
</dbReference>